<name>A0A388JLZ2_CHABU</name>
<feature type="region of interest" description="Disordered" evidence="1">
    <location>
        <begin position="165"/>
        <end position="205"/>
    </location>
</feature>
<evidence type="ECO:0000313" key="3">
    <source>
        <dbReference type="Proteomes" id="UP000265515"/>
    </source>
</evidence>
<feature type="region of interest" description="Disordered" evidence="1">
    <location>
        <begin position="63"/>
        <end position="139"/>
    </location>
</feature>
<proteinExistence type="predicted"/>
<protein>
    <submittedName>
        <fullName evidence="2">Uncharacterized protein</fullName>
    </submittedName>
</protein>
<dbReference type="Gramene" id="GBG58840">
    <property type="protein sequence ID" value="GBG58840"/>
    <property type="gene ID" value="CBR_g240"/>
</dbReference>
<comment type="caution">
    <text evidence="2">The sequence shown here is derived from an EMBL/GenBank/DDBJ whole genome shotgun (WGS) entry which is preliminary data.</text>
</comment>
<feature type="region of interest" description="Disordered" evidence="1">
    <location>
        <begin position="261"/>
        <end position="290"/>
    </location>
</feature>
<evidence type="ECO:0000256" key="1">
    <source>
        <dbReference type="SAM" id="MobiDB-lite"/>
    </source>
</evidence>
<dbReference type="AlphaFoldDB" id="A0A388JLZ2"/>
<accession>A0A388JLZ2</accession>
<evidence type="ECO:0000313" key="2">
    <source>
        <dbReference type="EMBL" id="GBG58840.1"/>
    </source>
</evidence>
<feature type="compositionally biased region" description="Low complexity" evidence="1">
    <location>
        <begin position="273"/>
        <end position="284"/>
    </location>
</feature>
<keyword evidence="3" id="KW-1185">Reference proteome</keyword>
<dbReference type="Proteomes" id="UP000265515">
    <property type="component" value="Unassembled WGS sequence"/>
</dbReference>
<dbReference type="EMBL" id="BFEA01000001">
    <property type="protein sequence ID" value="GBG58840.1"/>
    <property type="molecule type" value="Genomic_DNA"/>
</dbReference>
<feature type="compositionally biased region" description="Basic and acidic residues" evidence="1">
    <location>
        <begin position="261"/>
        <end position="272"/>
    </location>
</feature>
<feature type="compositionally biased region" description="Basic and acidic residues" evidence="1">
    <location>
        <begin position="74"/>
        <end position="85"/>
    </location>
</feature>
<reference evidence="2 3" key="1">
    <citation type="journal article" date="2018" name="Cell">
        <title>The Chara Genome: Secondary Complexity and Implications for Plant Terrestrialization.</title>
        <authorList>
            <person name="Nishiyama T."/>
            <person name="Sakayama H."/>
            <person name="Vries J.D."/>
            <person name="Buschmann H."/>
            <person name="Saint-Marcoux D."/>
            <person name="Ullrich K.K."/>
            <person name="Haas F.B."/>
            <person name="Vanderstraeten L."/>
            <person name="Becker D."/>
            <person name="Lang D."/>
            <person name="Vosolsobe S."/>
            <person name="Rombauts S."/>
            <person name="Wilhelmsson P.K.I."/>
            <person name="Janitza P."/>
            <person name="Kern R."/>
            <person name="Heyl A."/>
            <person name="Rumpler F."/>
            <person name="Villalobos L.I.A.C."/>
            <person name="Clay J.M."/>
            <person name="Skokan R."/>
            <person name="Toyoda A."/>
            <person name="Suzuki Y."/>
            <person name="Kagoshima H."/>
            <person name="Schijlen E."/>
            <person name="Tajeshwar N."/>
            <person name="Catarino B."/>
            <person name="Hetherington A.J."/>
            <person name="Saltykova A."/>
            <person name="Bonnot C."/>
            <person name="Breuninger H."/>
            <person name="Symeonidi A."/>
            <person name="Radhakrishnan G.V."/>
            <person name="Van Nieuwerburgh F."/>
            <person name="Deforce D."/>
            <person name="Chang C."/>
            <person name="Karol K.G."/>
            <person name="Hedrich R."/>
            <person name="Ulvskov P."/>
            <person name="Glockner G."/>
            <person name="Delwiche C.F."/>
            <person name="Petrasek J."/>
            <person name="Van de Peer Y."/>
            <person name="Friml J."/>
            <person name="Beilby M."/>
            <person name="Dolan L."/>
            <person name="Kohara Y."/>
            <person name="Sugano S."/>
            <person name="Fujiyama A."/>
            <person name="Delaux P.-M."/>
            <person name="Quint M."/>
            <person name="TheiBen G."/>
            <person name="Hagemann M."/>
            <person name="Harholt J."/>
            <person name="Dunand C."/>
            <person name="Zachgo S."/>
            <person name="Langdale J."/>
            <person name="Maumus F."/>
            <person name="Straeten D.V.D."/>
            <person name="Gould S.B."/>
            <person name="Rensing S.A."/>
        </authorList>
    </citation>
    <scope>NUCLEOTIDE SEQUENCE [LARGE SCALE GENOMIC DNA]</scope>
    <source>
        <strain evidence="2 3">S276</strain>
    </source>
</reference>
<feature type="compositionally biased region" description="Basic residues" evidence="1">
    <location>
        <begin position="104"/>
        <end position="117"/>
    </location>
</feature>
<gene>
    <name evidence="2" type="ORF">CBR_g240</name>
</gene>
<sequence length="290" mass="31622">MAMARTMGRFAITTGAGGATRPSSSYYSNDSLRLITAKLEEVDKKPNIFAAEKAQLEMLWKAKAAESDAGGNKDGSKDKEASSSEKRKRAVARTPLENSPSAARAKRRSRGSSKSRPKRIEISSDEEAGGSVKQNLQPKLENNSELADIKRMLVALMQGIGDTKGKAKVVEPTPPEPIVTEAGANEDVDLAQNSTPAEEEEDDEGGLAAYMKVRGEYYSSLHYTRVQEVCKEKGIQYFRKDMGVWELVRRDVQEYADLLKEGRVEPSTKKGPDAAVDESSASDSDNVKGN</sequence>
<organism evidence="2 3">
    <name type="scientific">Chara braunii</name>
    <name type="common">Braun's stonewort</name>
    <dbReference type="NCBI Taxonomy" id="69332"/>
    <lineage>
        <taxon>Eukaryota</taxon>
        <taxon>Viridiplantae</taxon>
        <taxon>Streptophyta</taxon>
        <taxon>Charophyceae</taxon>
        <taxon>Charales</taxon>
        <taxon>Characeae</taxon>
        <taxon>Chara</taxon>
    </lineage>
</organism>